<dbReference type="EMBL" id="AKHW03002899">
    <property type="protein sequence ID" value="KYO37022.1"/>
    <property type="molecule type" value="Genomic_DNA"/>
</dbReference>
<evidence type="ECO:0000313" key="3">
    <source>
        <dbReference type="Proteomes" id="UP000050525"/>
    </source>
</evidence>
<keyword evidence="1" id="KW-0812">Transmembrane</keyword>
<dbReference type="GO" id="GO:0005157">
    <property type="term" value="F:macrophage colony-stimulating factor receptor binding"/>
    <property type="evidence" value="ECO:0007669"/>
    <property type="project" value="InterPro"/>
</dbReference>
<dbReference type="Gene3D" id="1.20.1250.80">
    <property type="entry name" value="Interleukin-34"/>
    <property type="match status" value="1"/>
</dbReference>
<dbReference type="eggNOG" id="ENOG502S2ET">
    <property type="taxonomic scope" value="Eukaryota"/>
</dbReference>
<name>A0A151NJQ4_ALLMI</name>
<dbReference type="GO" id="GO:0045651">
    <property type="term" value="P:positive regulation of macrophage differentiation"/>
    <property type="evidence" value="ECO:0007669"/>
    <property type="project" value="TreeGrafter"/>
</dbReference>
<gene>
    <name evidence="2" type="primary">IL34</name>
    <name evidence="2" type="ORF">Y1Q_0000885</name>
</gene>
<dbReference type="InterPro" id="IPR020415">
    <property type="entry name" value="IL-34"/>
</dbReference>
<dbReference type="GO" id="GO:0005615">
    <property type="term" value="C:extracellular space"/>
    <property type="evidence" value="ECO:0007669"/>
    <property type="project" value="InterPro"/>
</dbReference>
<proteinExistence type="predicted"/>
<feature type="transmembrane region" description="Helical" evidence="1">
    <location>
        <begin position="15"/>
        <end position="36"/>
    </location>
</feature>
<keyword evidence="3" id="KW-1185">Reference proteome</keyword>
<organism evidence="2 3">
    <name type="scientific">Alligator mississippiensis</name>
    <name type="common">American alligator</name>
    <dbReference type="NCBI Taxonomy" id="8496"/>
    <lineage>
        <taxon>Eukaryota</taxon>
        <taxon>Metazoa</taxon>
        <taxon>Chordata</taxon>
        <taxon>Craniata</taxon>
        <taxon>Vertebrata</taxon>
        <taxon>Euteleostomi</taxon>
        <taxon>Archelosauria</taxon>
        <taxon>Archosauria</taxon>
        <taxon>Crocodylia</taxon>
        <taxon>Alligatoridae</taxon>
        <taxon>Alligatorinae</taxon>
        <taxon>Alligator</taxon>
    </lineage>
</organism>
<comment type="caution">
    <text evidence="2">The sequence shown here is derived from an EMBL/GenBank/DDBJ whole genome shotgun (WGS) entry which is preliminary data.</text>
</comment>
<dbReference type="Pfam" id="PF15036">
    <property type="entry name" value="IL34"/>
    <property type="match status" value="1"/>
</dbReference>
<dbReference type="GO" id="GO:0008284">
    <property type="term" value="P:positive regulation of cell population proliferation"/>
    <property type="evidence" value="ECO:0007669"/>
    <property type="project" value="InterPro"/>
</dbReference>
<evidence type="ECO:0000313" key="2">
    <source>
        <dbReference type="EMBL" id="KYO37022.1"/>
    </source>
</evidence>
<accession>A0A151NJQ4</accession>
<dbReference type="Proteomes" id="UP000050525">
    <property type="component" value="Unassembled WGS sequence"/>
</dbReference>
<reference evidence="2 3" key="1">
    <citation type="journal article" date="2012" name="Genome Biol.">
        <title>Sequencing three crocodilian genomes to illuminate the evolution of archosaurs and amniotes.</title>
        <authorList>
            <person name="St John J.A."/>
            <person name="Braun E.L."/>
            <person name="Isberg S.R."/>
            <person name="Miles L.G."/>
            <person name="Chong A.Y."/>
            <person name="Gongora J."/>
            <person name="Dalzell P."/>
            <person name="Moran C."/>
            <person name="Bed'hom B."/>
            <person name="Abzhanov A."/>
            <person name="Burgess S.C."/>
            <person name="Cooksey A.M."/>
            <person name="Castoe T.A."/>
            <person name="Crawford N.G."/>
            <person name="Densmore L.D."/>
            <person name="Drew J.C."/>
            <person name="Edwards S.V."/>
            <person name="Faircloth B.C."/>
            <person name="Fujita M.K."/>
            <person name="Greenwold M.J."/>
            <person name="Hoffmann F.G."/>
            <person name="Howard J.M."/>
            <person name="Iguchi T."/>
            <person name="Janes D.E."/>
            <person name="Khan S.Y."/>
            <person name="Kohno S."/>
            <person name="de Koning A.J."/>
            <person name="Lance S.L."/>
            <person name="McCarthy F.M."/>
            <person name="McCormack J.E."/>
            <person name="Merchant M.E."/>
            <person name="Peterson D.G."/>
            <person name="Pollock D.D."/>
            <person name="Pourmand N."/>
            <person name="Raney B.J."/>
            <person name="Roessler K.A."/>
            <person name="Sanford J.R."/>
            <person name="Sawyer R.H."/>
            <person name="Schmidt C.J."/>
            <person name="Triplett E.W."/>
            <person name="Tuberville T.D."/>
            <person name="Venegas-Anaya M."/>
            <person name="Howard J.T."/>
            <person name="Jarvis E.D."/>
            <person name="Guillette L.J.Jr."/>
            <person name="Glenn T.C."/>
            <person name="Green R.E."/>
            <person name="Ray D.A."/>
        </authorList>
    </citation>
    <scope>NUCLEOTIDE SEQUENCE [LARGE SCALE GENOMIC DNA]</scope>
    <source>
        <strain evidence="2">KSC_2009_1</strain>
    </source>
</reference>
<dbReference type="PRINTS" id="PR01938">
    <property type="entry name" value="INTRLEUKIN34"/>
</dbReference>
<dbReference type="PANTHER" id="PTHR28606:SF1">
    <property type="entry name" value="INTERLEUKIN-34"/>
    <property type="match status" value="1"/>
</dbReference>
<keyword evidence="1" id="KW-0472">Membrane</keyword>
<dbReference type="AlphaFoldDB" id="A0A151NJQ4"/>
<dbReference type="STRING" id="8496.A0A151NJQ4"/>
<protein>
    <submittedName>
        <fullName evidence="2">Interleukin-34 isoform B</fullName>
    </submittedName>
</protein>
<dbReference type="PANTHER" id="PTHR28606">
    <property type="entry name" value="INTERLEUKIN-34"/>
    <property type="match status" value="1"/>
</dbReference>
<keyword evidence="1" id="KW-1133">Transmembrane helix</keyword>
<dbReference type="InterPro" id="IPR038328">
    <property type="entry name" value="IL-34_sf"/>
</dbReference>
<sequence>MLCPPNWDGQSDRRGSLALGFPAGFVSGVRVVNVIVNRSYRRSQVKSNAVRRDGLDLLCSLLDTSFAMRPLCTSLIYVLAVLGLEAVMQKECEIVGILQDKLKYKERLQYMKYYFPLNYTVTVQYEEVLRTSNVSRLRDEAITEPSLRYLWFHVSSQVVLKIRDVLPEQHPSWSYTQELCDLLEGLGAEYEKYKQGDMDIVVADLVKRIHDAEAGSNRKPVRPKALLDNCVKVMRMLYSTPCKWDSA</sequence>
<evidence type="ECO:0000256" key="1">
    <source>
        <dbReference type="SAM" id="Phobius"/>
    </source>
</evidence>
<dbReference type="GO" id="GO:0045657">
    <property type="term" value="P:positive regulation of monocyte differentiation"/>
    <property type="evidence" value="ECO:0007669"/>
    <property type="project" value="TreeGrafter"/>
</dbReference>